<accession>E0NN34</accession>
<dbReference type="eggNOG" id="ENOG502Z8QQ">
    <property type="taxonomic scope" value="Bacteria"/>
</dbReference>
<dbReference type="OrthoDB" id="3805529at2"/>
<reference evidence="2 3" key="1">
    <citation type="submission" date="2010-07" db="EMBL/GenBank/DDBJ databases">
        <authorList>
            <person name="Muzny D."/>
            <person name="Qin X."/>
            <person name="Deng J."/>
            <person name="Jiang H."/>
            <person name="Liu Y."/>
            <person name="Qu J."/>
            <person name="Song X.-Z."/>
            <person name="Zhang L."/>
            <person name="Thornton R."/>
            <person name="Coyle M."/>
            <person name="Francisco L."/>
            <person name="Jackson L."/>
            <person name="Javaid M."/>
            <person name="Korchina V."/>
            <person name="Kovar C."/>
            <person name="Mata R."/>
            <person name="Mathew T."/>
            <person name="Ngo R."/>
            <person name="Nguyen L."/>
            <person name="Nguyen N."/>
            <person name="Okwuonu G."/>
            <person name="Ongeri F."/>
            <person name="Pham C."/>
            <person name="Simmons D."/>
            <person name="Wilczek-Boney K."/>
            <person name="Hale W."/>
            <person name="Jakkamsetti A."/>
            <person name="Pham P."/>
            <person name="Ruth R."/>
            <person name="San Lucas F."/>
            <person name="Warren J."/>
            <person name="Zhang J."/>
            <person name="Zhao Z."/>
            <person name="Zhou C."/>
            <person name="Zhu D."/>
            <person name="Lee S."/>
            <person name="Bess C."/>
            <person name="Blankenburg K."/>
            <person name="Forbes L."/>
            <person name="Fu Q."/>
            <person name="Gubbala S."/>
            <person name="Hirani K."/>
            <person name="Jayaseelan J.C."/>
            <person name="Lara F."/>
            <person name="Munidasa M."/>
            <person name="Palculict T."/>
            <person name="Patil S."/>
            <person name="Pu L.-L."/>
            <person name="Saada N."/>
            <person name="Tang L."/>
            <person name="Weissenberger G."/>
            <person name="Zhu Y."/>
            <person name="Hemphill L."/>
            <person name="Shang Y."/>
            <person name="Youmans B."/>
            <person name="Ayvaz T."/>
            <person name="Ross M."/>
            <person name="Santibanez J."/>
            <person name="Aqrawi P."/>
            <person name="Gross S."/>
            <person name="Joshi V."/>
            <person name="Fowler G."/>
            <person name="Nazareth L."/>
            <person name="Reid J."/>
            <person name="Worley K."/>
            <person name="Petrosino J."/>
            <person name="Highlander S."/>
            <person name="Gibbs R."/>
        </authorList>
    </citation>
    <scope>NUCLEOTIDE SEQUENCE [LARGE SCALE GENOMIC DNA]</scope>
    <source>
        <strain evidence="2 3">ATCC BAA-1640</strain>
    </source>
</reference>
<feature type="transmembrane region" description="Helical" evidence="1">
    <location>
        <begin position="6"/>
        <end position="23"/>
    </location>
</feature>
<feature type="transmembrane region" description="Helical" evidence="1">
    <location>
        <begin position="630"/>
        <end position="652"/>
    </location>
</feature>
<feature type="transmembrane region" description="Helical" evidence="1">
    <location>
        <begin position="387"/>
        <end position="419"/>
    </location>
</feature>
<keyword evidence="1" id="KW-1133">Transmembrane helix</keyword>
<dbReference type="EMBL" id="AEEH01000048">
    <property type="protein sequence ID" value="EFM24707.1"/>
    <property type="molecule type" value="Genomic_DNA"/>
</dbReference>
<name>E0NN34_9FIRM</name>
<comment type="caution">
    <text evidence="2">The sequence shown here is derived from an EMBL/GenBank/DDBJ whole genome shotgun (WGS) entry which is preliminary data.</text>
</comment>
<feature type="transmembrane region" description="Helical" evidence="1">
    <location>
        <begin position="607"/>
        <end position="623"/>
    </location>
</feature>
<protein>
    <submittedName>
        <fullName evidence="2">Uncharacterized protein</fullName>
    </submittedName>
</protein>
<feature type="transmembrane region" description="Helical" evidence="1">
    <location>
        <begin position="664"/>
        <end position="684"/>
    </location>
</feature>
<keyword evidence="1" id="KW-0812">Transmembrane</keyword>
<evidence type="ECO:0000256" key="1">
    <source>
        <dbReference type="SAM" id="Phobius"/>
    </source>
</evidence>
<evidence type="ECO:0000313" key="2">
    <source>
        <dbReference type="EMBL" id="EFM24707.1"/>
    </source>
</evidence>
<feature type="transmembrane region" description="Helical" evidence="1">
    <location>
        <begin position="512"/>
        <end position="531"/>
    </location>
</feature>
<dbReference type="STRING" id="862517.HMPREF9225_1573"/>
<evidence type="ECO:0000313" key="3">
    <source>
        <dbReference type="Proteomes" id="UP000003280"/>
    </source>
</evidence>
<dbReference type="HOGENOM" id="CLU_023389_0_0_9"/>
<dbReference type="Pfam" id="PF18949">
    <property type="entry name" value="DUF5693"/>
    <property type="match status" value="1"/>
</dbReference>
<feature type="transmembrane region" description="Helical" evidence="1">
    <location>
        <begin position="431"/>
        <end position="450"/>
    </location>
</feature>
<sequence>MKKNNNIFIIIMALAALFSFYFVKKRIEIEKAYKNFDIVADYNEFKTLGYLYGDSDEFLQKIVDAGANVISLSESTINSLEEDPEINIKTKIDNGFLYVSGDKDIIEFVKEGLKSLKDNRSVEYTKDGSLKIETLPKDLVKFRDKGIDIFGYPAGSRGEPHSYIEYIGLGFYKPYLENIPANAKILLRPMVNNFYQDQKFVIDRYFKAYDELYKNKSVEERVNYLTFAGGEAFMETEDGIVGKFVDELNKRNLGVAVIESSTQRGSLKLLGQEPIVNREDVRKLRMFTTWDYIQSEFDYGIPGHQNGEEISNVYFRAISERNIASIMLKPFVKDDRAITDVAAYENVIKMTVDRMEKIGFSHGTAVPMNEWSPRSFMKLPAAFGVSAAAVIFLGILFNISFVFKIILFILGIIPAILFFGLGKMTGFGASLYNLGAIIILPTLATCYVLKNYNHYRNRKNIDTNKISDVQIFIKGMIILLVSVIITMVGALYEVSFLASTRDMLELIIFRGVKISQIMPILLSLVVFLYYIGVSRDKVEERLDIHEVGKFLNMNVKFWHAMMGVVALGVLALLLLRGGNTNVKVPGAELRFRNFLENTLPVRPRTKAIFLGYPAVVLLIYLAYKKRGRFLEIFLTILIAIGQADIVNTFSHIRTPILVSFQRIAIEYIVCIPVAILFVLIYKFALKGYDRFAN</sequence>
<feature type="transmembrane region" description="Helical" evidence="1">
    <location>
        <begin position="471"/>
        <end position="492"/>
    </location>
</feature>
<keyword evidence="1" id="KW-0472">Membrane</keyword>
<gene>
    <name evidence="2" type="ORF">HMPREF9225_1573</name>
</gene>
<dbReference type="Proteomes" id="UP000003280">
    <property type="component" value="Unassembled WGS sequence"/>
</dbReference>
<dbReference type="RefSeq" id="WP_008902348.1">
    <property type="nucleotide sequence ID" value="NZ_GL397071.1"/>
</dbReference>
<keyword evidence="3" id="KW-1185">Reference proteome</keyword>
<dbReference type="AlphaFoldDB" id="E0NN34"/>
<feature type="transmembrane region" description="Helical" evidence="1">
    <location>
        <begin position="557"/>
        <end position="575"/>
    </location>
</feature>
<proteinExistence type="predicted"/>
<dbReference type="InterPro" id="IPR043748">
    <property type="entry name" value="DUF5693"/>
</dbReference>
<organism evidence="2 3">
    <name type="scientific">Peptoniphilus duerdenii ATCC BAA-1640</name>
    <dbReference type="NCBI Taxonomy" id="862517"/>
    <lineage>
        <taxon>Bacteria</taxon>
        <taxon>Bacillati</taxon>
        <taxon>Bacillota</taxon>
        <taxon>Tissierellia</taxon>
        <taxon>Tissierellales</taxon>
        <taxon>Peptoniphilaceae</taxon>
        <taxon>Peptoniphilus</taxon>
    </lineage>
</organism>